<proteinExistence type="predicted"/>
<dbReference type="AlphaFoldDB" id="W9Z4J2"/>
<reference evidence="1" key="2">
    <citation type="submission" date="2012-05" db="EMBL/GenBank/DDBJ databases">
        <title>Annotation of the Genome Sequence of Fusarium oxysporum f. sp. melonis 26406.</title>
        <authorList>
            <consortium name="The Broad Institute Genomics Platform"/>
            <person name="Ma L.-J."/>
            <person name="Corby-Kistler H."/>
            <person name="Broz K."/>
            <person name="Gale L.R."/>
            <person name="Jonkers W."/>
            <person name="O'Donnell K."/>
            <person name="Ploetz R."/>
            <person name="Steinberg C."/>
            <person name="Schwartz D.C."/>
            <person name="VanEtten H."/>
            <person name="Zhou S."/>
            <person name="Young S.K."/>
            <person name="Zeng Q."/>
            <person name="Gargeya S."/>
            <person name="Fitzgerald M."/>
            <person name="Abouelleil A."/>
            <person name="Alvarado L."/>
            <person name="Chapman S.B."/>
            <person name="Gainer-Dewar J."/>
            <person name="Goldberg J."/>
            <person name="Griggs A."/>
            <person name="Gujja S."/>
            <person name="Hansen M."/>
            <person name="Howarth C."/>
            <person name="Imamovic A."/>
            <person name="Ireland A."/>
            <person name="Larimer J."/>
            <person name="McCowan C."/>
            <person name="Murphy C."/>
            <person name="Pearson M."/>
            <person name="Poon T.W."/>
            <person name="Priest M."/>
            <person name="Roberts A."/>
            <person name="Saif S."/>
            <person name="Shea T."/>
            <person name="Sykes S."/>
            <person name="Wortman J."/>
            <person name="Nusbaum C."/>
            <person name="Birren B."/>
        </authorList>
    </citation>
    <scope>NUCLEOTIDE SEQUENCE</scope>
    <source>
        <strain evidence="1">26406</strain>
    </source>
</reference>
<dbReference type="Proteomes" id="UP000030703">
    <property type="component" value="Unassembled WGS sequence"/>
</dbReference>
<accession>W9Z4J2</accession>
<protein>
    <submittedName>
        <fullName evidence="1">Uncharacterized protein</fullName>
    </submittedName>
</protein>
<reference evidence="1" key="1">
    <citation type="submission" date="2012-04" db="EMBL/GenBank/DDBJ databases">
        <title>The Genome Sequence of Fusarium oxysporum melonis.</title>
        <authorList>
            <consortium name="The Broad Institute Genome Sequencing Platform"/>
            <person name="Ma L.-J."/>
            <person name="Gale L.R."/>
            <person name="Schwartz D.C."/>
            <person name="Zhou S."/>
            <person name="Corby-Kistler H."/>
            <person name="Young S.K."/>
            <person name="Zeng Q."/>
            <person name="Gargeya S."/>
            <person name="Fitzgerald M."/>
            <person name="Haas B."/>
            <person name="Abouelleil A."/>
            <person name="Alvarado L."/>
            <person name="Arachchi H.M."/>
            <person name="Berlin A."/>
            <person name="Brown A."/>
            <person name="Chapman S.B."/>
            <person name="Chen Z."/>
            <person name="Dunbar C."/>
            <person name="Freedman E."/>
            <person name="Gearin G."/>
            <person name="Goldberg J."/>
            <person name="Griggs A."/>
            <person name="Gujja S."/>
            <person name="Heiman D."/>
            <person name="Howarth C."/>
            <person name="Larson L."/>
            <person name="Lui A."/>
            <person name="MacDonald P.J.P."/>
            <person name="Montmayeur A."/>
            <person name="Murphy C."/>
            <person name="Neiman D."/>
            <person name="Pearson M."/>
            <person name="Priest M."/>
            <person name="Roberts A."/>
            <person name="Saif S."/>
            <person name="Shea T."/>
            <person name="Shenoy N."/>
            <person name="Sisk P."/>
            <person name="Stolte C."/>
            <person name="Sykes S."/>
            <person name="Wortman J."/>
            <person name="Nusbaum C."/>
            <person name="Birren B."/>
        </authorList>
    </citation>
    <scope>NUCLEOTIDE SEQUENCE</scope>
    <source>
        <strain evidence="1">26406</strain>
    </source>
</reference>
<sequence>MNGKCREKVAGDGKLCTVSRLVNMDGSNQD</sequence>
<evidence type="ECO:0000313" key="1">
    <source>
        <dbReference type="EMBL" id="EXK26305.1"/>
    </source>
</evidence>
<gene>
    <name evidence="1" type="ORF">FOMG_17112</name>
</gene>
<organism evidence="1">
    <name type="scientific">Fusarium oxysporum f. sp. melonis 26406</name>
    <dbReference type="NCBI Taxonomy" id="1089452"/>
    <lineage>
        <taxon>Eukaryota</taxon>
        <taxon>Fungi</taxon>
        <taxon>Dikarya</taxon>
        <taxon>Ascomycota</taxon>
        <taxon>Pezizomycotina</taxon>
        <taxon>Sordariomycetes</taxon>
        <taxon>Hypocreomycetidae</taxon>
        <taxon>Hypocreales</taxon>
        <taxon>Nectriaceae</taxon>
        <taxon>Fusarium</taxon>
        <taxon>Fusarium oxysporum species complex</taxon>
    </lineage>
</organism>
<dbReference type="HOGENOM" id="CLU_3406447_0_0_1"/>
<dbReference type="VEuPathDB" id="FungiDB:FOMG_17112"/>
<name>W9Z4J2_FUSOX</name>
<dbReference type="EMBL" id="JH659364">
    <property type="protein sequence ID" value="EXK26305.1"/>
    <property type="molecule type" value="Genomic_DNA"/>
</dbReference>